<evidence type="ECO:0000313" key="2">
    <source>
        <dbReference type="EMBL" id="PYE80820.1"/>
    </source>
</evidence>
<dbReference type="Proteomes" id="UP000248311">
    <property type="component" value="Unassembled WGS sequence"/>
</dbReference>
<comment type="caution">
    <text evidence="2">The sequence shown here is derived from an EMBL/GenBank/DDBJ whole genome shotgun (WGS) entry which is preliminary data.</text>
</comment>
<gene>
    <name evidence="2" type="ORF">DFP88_11130</name>
</gene>
<reference evidence="2 3" key="1">
    <citation type="submission" date="2018-06" db="EMBL/GenBank/DDBJ databases">
        <title>Genomic Encyclopedia of Type Strains, Phase III (KMG-III): the genomes of soil and plant-associated and newly described type strains.</title>
        <authorList>
            <person name="Whitman W."/>
        </authorList>
    </citation>
    <scope>NUCLEOTIDE SEQUENCE [LARGE SCALE GENOMIC DNA]</scope>
    <source>
        <strain evidence="2 3">CECT 9025</strain>
    </source>
</reference>
<dbReference type="AlphaFoldDB" id="A0A318SSF9"/>
<evidence type="ECO:0000256" key="1">
    <source>
        <dbReference type="SAM" id="MobiDB-lite"/>
    </source>
</evidence>
<protein>
    <submittedName>
        <fullName evidence="2">Uncharacterized protein</fullName>
    </submittedName>
</protein>
<name>A0A318SSF9_9RHOB</name>
<dbReference type="EMBL" id="QJTE01000011">
    <property type="protein sequence ID" value="PYE80820.1"/>
    <property type="molecule type" value="Genomic_DNA"/>
</dbReference>
<feature type="compositionally biased region" description="Low complexity" evidence="1">
    <location>
        <begin position="103"/>
        <end position="112"/>
    </location>
</feature>
<sequence length="124" mass="12836">MPRKIVTFIKAHGRYNAGEVAGFDEHIADRMIEAKVAKSSTKAERERGAAKPLVILPAADDEDVLAVTGGPDPAPQGPGAGAQASDEARVLGKDDAETKRTTAPETTTAPATPGEPPKQGKKPA</sequence>
<proteinExistence type="predicted"/>
<evidence type="ECO:0000313" key="3">
    <source>
        <dbReference type="Proteomes" id="UP000248311"/>
    </source>
</evidence>
<dbReference type="OrthoDB" id="7693149at2"/>
<feature type="region of interest" description="Disordered" evidence="1">
    <location>
        <begin position="64"/>
        <end position="124"/>
    </location>
</feature>
<feature type="compositionally biased region" description="Basic and acidic residues" evidence="1">
    <location>
        <begin position="86"/>
        <end position="102"/>
    </location>
</feature>
<accession>A0A318SSF9</accession>
<dbReference type="RefSeq" id="WP_110815711.1">
    <property type="nucleotide sequence ID" value="NZ_QJTE01000011.1"/>
</dbReference>
<organism evidence="2 3">
    <name type="scientific">Pseudoroseicyclus aestuarii</name>
    <dbReference type="NCBI Taxonomy" id="1795041"/>
    <lineage>
        <taxon>Bacteria</taxon>
        <taxon>Pseudomonadati</taxon>
        <taxon>Pseudomonadota</taxon>
        <taxon>Alphaproteobacteria</taxon>
        <taxon>Rhodobacterales</taxon>
        <taxon>Paracoccaceae</taxon>
        <taxon>Pseudoroseicyclus</taxon>
    </lineage>
</organism>
<keyword evidence="3" id="KW-1185">Reference proteome</keyword>